<sequence>MNKSALYIMHLTCLFCTCNAQSAFSQTTEKALLHKLDTLQTVADRKKNMPAYRILSSGQTYSLLWTGKVFSGTDNDKADTRLAKAVVKGLNSEWLKHSLKIAIKEVLVLEDSVKQTAVTIIALKSAETKWCINSFDTEYFLLDDFKSPIHAIPYFIDGNAYIVCIIPPCFIVGNEVRPYIDRKSLFENILKPLIDSLIP</sequence>
<protein>
    <submittedName>
        <fullName evidence="2">Uncharacterized protein</fullName>
    </submittedName>
</protein>
<evidence type="ECO:0000313" key="4">
    <source>
        <dbReference type="Proteomes" id="UP000060345"/>
    </source>
</evidence>
<dbReference type="Proteomes" id="UP000682005">
    <property type="component" value="Chromosome 2"/>
</dbReference>
<gene>
    <name evidence="2" type="ORF">ADJ77_10905</name>
    <name evidence="3" type="ORF">J5A51_01160</name>
</gene>
<reference evidence="2 4" key="1">
    <citation type="submission" date="2015-07" db="EMBL/GenBank/DDBJ databases">
        <authorList>
            <person name="Noorani M."/>
        </authorList>
    </citation>
    <scope>NUCLEOTIDE SEQUENCE [LARGE SCALE GENOMIC DNA]</scope>
    <source>
        <strain evidence="2 4">W1435</strain>
    </source>
</reference>
<keyword evidence="1" id="KW-0732">Signal</keyword>
<name>A0A0K1NMH3_9BACT</name>
<evidence type="ECO:0000313" key="2">
    <source>
        <dbReference type="EMBL" id="AKU70284.1"/>
    </source>
</evidence>
<evidence type="ECO:0000313" key="3">
    <source>
        <dbReference type="EMBL" id="QUB85905.1"/>
    </source>
</evidence>
<dbReference type="Proteomes" id="UP000060345">
    <property type="component" value="Chromosome 2"/>
</dbReference>
<feature type="signal peptide" evidence="1">
    <location>
        <begin position="1"/>
        <end position="22"/>
    </location>
</feature>
<dbReference type="KEGG" id="pfus:ADJ77_10905"/>
<organism evidence="2 4">
    <name type="scientific">Prevotella fusca JCM 17724</name>
    <dbReference type="NCBI Taxonomy" id="1236517"/>
    <lineage>
        <taxon>Bacteria</taxon>
        <taxon>Pseudomonadati</taxon>
        <taxon>Bacteroidota</taxon>
        <taxon>Bacteroidia</taxon>
        <taxon>Bacteroidales</taxon>
        <taxon>Prevotellaceae</taxon>
        <taxon>Prevotella</taxon>
    </lineage>
</organism>
<keyword evidence="5" id="KW-1185">Reference proteome</keyword>
<dbReference type="EMBL" id="CP012075">
    <property type="protein sequence ID" value="AKU70284.1"/>
    <property type="molecule type" value="Genomic_DNA"/>
</dbReference>
<dbReference type="EMBL" id="CP072369">
    <property type="protein sequence ID" value="QUB85905.1"/>
    <property type="molecule type" value="Genomic_DNA"/>
</dbReference>
<dbReference type="RefSeq" id="WP_025078723.1">
    <property type="nucleotide sequence ID" value="NZ_BAKO01000023.1"/>
</dbReference>
<accession>A0A0K1NMH3</accession>
<feature type="chain" id="PRO_5044544666" evidence="1">
    <location>
        <begin position="23"/>
        <end position="199"/>
    </location>
</feature>
<dbReference type="OrthoDB" id="1079244at2"/>
<evidence type="ECO:0000313" key="5">
    <source>
        <dbReference type="Proteomes" id="UP000682005"/>
    </source>
</evidence>
<dbReference type="AlphaFoldDB" id="A0A0K1NMH3"/>
<reference evidence="3 5" key="2">
    <citation type="submission" date="2021-03" db="EMBL/GenBank/DDBJ databases">
        <title>Human Oral Microbial Genomes.</title>
        <authorList>
            <person name="Johnston C.D."/>
            <person name="Chen T."/>
            <person name="Dewhirst F.E."/>
        </authorList>
    </citation>
    <scope>NUCLEOTIDE SEQUENCE [LARGE SCALE GENOMIC DNA]</scope>
    <source>
        <strain evidence="3 5">W1435</strain>
    </source>
</reference>
<evidence type="ECO:0000256" key="1">
    <source>
        <dbReference type="SAM" id="SignalP"/>
    </source>
</evidence>
<proteinExistence type="predicted"/>